<organism evidence="6 7">
    <name type="scientific">Sinomonas terrae</name>
    <dbReference type="NCBI Taxonomy" id="2908838"/>
    <lineage>
        <taxon>Bacteria</taxon>
        <taxon>Bacillati</taxon>
        <taxon>Actinomycetota</taxon>
        <taxon>Actinomycetes</taxon>
        <taxon>Micrococcales</taxon>
        <taxon>Micrococcaceae</taxon>
        <taxon>Sinomonas</taxon>
    </lineage>
</organism>
<dbReference type="InterPro" id="IPR045455">
    <property type="entry name" value="NrS-1_pol-like_helicase"/>
</dbReference>
<keyword evidence="3" id="KW-0347">Helicase</keyword>
<keyword evidence="4" id="KW-0067">ATP-binding</keyword>
<keyword evidence="2" id="KW-0378">Hydrolase</keyword>
<evidence type="ECO:0000259" key="5">
    <source>
        <dbReference type="PROSITE" id="PS51206"/>
    </source>
</evidence>
<dbReference type="InterPro" id="IPR027417">
    <property type="entry name" value="P-loop_NTPase"/>
</dbReference>
<dbReference type="InterPro" id="IPR014818">
    <property type="entry name" value="Phage/plasmid_primase_P4_C"/>
</dbReference>
<dbReference type="PANTHER" id="PTHR35372">
    <property type="entry name" value="ATP BINDING PROTEIN-RELATED"/>
    <property type="match status" value="1"/>
</dbReference>
<dbReference type="Proteomes" id="UP001202922">
    <property type="component" value="Unassembled WGS sequence"/>
</dbReference>
<dbReference type="Pfam" id="PF03288">
    <property type="entry name" value="Pox_D5"/>
    <property type="match status" value="1"/>
</dbReference>
<evidence type="ECO:0000256" key="4">
    <source>
        <dbReference type="ARBA" id="ARBA00022840"/>
    </source>
</evidence>
<protein>
    <submittedName>
        <fullName evidence="6">Phage/plasmid primase, P4 family</fullName>
    </submittedName>
</protein>
<dbReference type="NCBIfam" id="TIGR01613">
    <property type="entry name" value="primase_Cterm"/>
    <property type="match status" value="1"/>
</dbReference>
<evidence type="ECO:0000256" key="2">
    <source>
        <dbReference type="ARBA" id="ARBA00022801"/>
    </source>
</evidence>
<dbReference type="InterPro" id="IPR004968">
    <property type="entry name" value="DNA_primase/NTPase_C"/>
</dbReference>
<feature type="domain" description="SF3 helicase" evidence="5">
    <location>
        <begin position="212"/>
        <end position="363"/>
    </location>
</feature>
<dbReference type="EMBL" id="JAKZBV010000001">
    <property type="protein sequence ID" value="MCH6472121.1"/>
    <property type="molecule type" value="Genomic_DNA"/>
</dbReference>
<dbReference type="SUPFAM" id="SSF52540">
    <property type="entry name" value="P-loop containing nucleoside triphosphate hydrolases"/>
    <property type="match status" value="1"/>
</dbReference>
<dbReference type="Pfam" id="PF19263">
    <property type="entry name" value="DUF5906"/>
    <property type="match status" value="1"/>
</dbReference>
<name>A0ABS9U6F9_9MICC</name>
<sequence>MAETQNEIISKVTAGYLAELDPADPPGPFEVERTLIDRVNKEFSVENAGRVRGNKIPLLQQLTYSQIAEVLMILHHARRIAPIGQDRDEDHPLLGIYNPATGLHDTSDTSIKSMARRYNRHLRISGANEVLDLLRGAAPWRTVCDDHDLVAVQNGIFDYRTKTAHEFTPDYVFLVKTPVAFDPGAESPVIAMPDGELWEVEGWMRSLSDDAEVVELLWQVIIRYGVRWNKAAFLYSERGNNGKGTLLQLMRNLSGKWANLPLNKIAEEFMLEFLIGAQSILTDENPVGNFVTDSSRFKALITHDAVTMNRKFMRAVNYQFWGFMVQCINDLPRSKDKSESIYRRQLFIPFEKWFGGTERKYIKDDYLHRQDVLRYLLKRVLVDMPDYYELAEPAACKRLLAEHQVNNDPVREFWEEFEDRFLLDMLPVEFIYDLYVAWSDRTNPGGAKMETRAFMKQIDVLAKSSDVWARELAPNGEETKRYDASCINGCREPLVPEYELKRWSNRTYNFAGTSLHRELVQAPTQKLRGLVRRQTAATSVAAAAGDDDA</sequence>
<proteinExistence type="predicted"/>
<dbReference type="PANTHER" id="PTHR35372:SF2">
    <property type="entry name" value="SF3 HELICASE DOMAIN-CONTAINING PROTEIN"/>
    <property type="match status" value="1"/>
</dbReference>
<comment type="caution">
    <text evidence="6">The sequence shown here is derived from an EMBL/GenBank/DDBJ whole genome shotgun (WGS) entry which is preliminary data.</text>
</comment>
<keyword evidence="7" id="KW-1185">Reference proteome</keyword>
<accession>A0ABS9U6F9</accession>
<evidence type="ECO:0000313" key="7">
    <source>
        <dbReference type="Proteomes" id="UP001202922"/>
    </source>
</evidence>
<dbReference type="InterPro" id="IPR014015">
    <property type="entry name" value="Helicase_SF3_DNA-vir"/>
</dbReference>
<dbReference type="PROSITE" id="PS51206">
    <property type="entry name" value="SF3_HELICASE_1"/>
    <property type="match status" value="1"/>
</dbReference>
<evidence type="ECO:0000256" key="1">
    <source>
        <dbReference type="ARBA" id="ARBA00022741"/>
    </source>
</evidence>
<evidence type="ECO:0000256" key="3">
    <source>
        <dbReference type="ARBA" id="ARBA00022806"/>
    </source>
</evidence>
<dbReference type="InterPro" id="IPR051620">
    <property type="entry name" value="ORF904-like_C"/>
</dbReference>
<dbReference type="RefSeq" id="WP_241056030.1">
    <property type="nucleotide sequence ID" value="NZ_JAKZBV010000001.1"/>
</dbReference>
<evidence type="ECO:0000313" key="6">
    <source>
        <dbReference type="EMBL" id="MCH6472121.1"/>
    </source>
</evidence>
<dbReference type="Gene3D" id="3.40.50.300">
    <property type="entry name" value="P-loop containing nucleotide triphosphate hydrolases"/>
    <property type="match status" value="1"/>
</dbReference>
<reference evidence="6 7" key="1">
    <citation type="submission" date="2022-03" db="EMBL/GenBank/DDBJ databases">
        <title>Sinomonas sp. isolated from a soil.</title>
        <authorList>
            <person name="Han J."/>
            <person name="Kim D.-U."/>
        </authorList>
    </citation>
    <scope>NUCLEOTIDE SEQUENCE [LARGE SCALE GENOMIC DNA]</scope>
    <source>
        <strain evidence="6 7">5-5</strain>
    </source>
</reference>
<dbReference type="Pfam" id="PF08706">
    <property type="entry name" value="D5_N"/>
    <property type="match status" value="1"/>
</dbReference>
<dbReference type="InterPro" id="IPR006500">
    <property type="entry name" value="Helicase_put_C_phage/plasmid"/>
</dbReference>
<gene>
    <name evidence="6" type="ORF">L0M17_19500</name>
</gene>
<keyword evidence="1" id="KW-0547">Nucleotide-binding</keyword>